<dbReference type="EMBL" id="JADNRY010000685">
    <property type="protein sequence ID" value="KAF9029871.1"/>
    <property type="molecule type" value="Genomic_DNA"/>
</dbReference>
<feature type="region of interest" description="Disordered" evidence="1">
    <location>
        <begin position="246"/>
        <end position="270"/>
    </location>
</feature>
<keyword evidence="3" id="KW-0732">Signal</keyword>
<feature type="chain" id="PRO_5040475488" description="Mid2 domain-containing protein" evidence="3">
    <location>
        <begin position="22"/>
        <end position="325"/>
    </location>
</feature>
<feature type="transmembrane region" description="Helical" evidence="2">
    <location>
        <begin position="204"/>
        <end position="228"/>
    </location>
</feature>
<reference evidence="4" key="1">
    <citation type="submission" date="2020-11" db="EMBL/GenBank/DDBJ databases">
        <authorList>
            <consortium name="DOE Joint Genome Institute"/>
            <person name="Ahrendt S."/>
            <person name="Riley R."/>
            <person name="Andreopoulos W."/>
            <person name="Labutti K."/>
            <person name="Pangilinan J."/>
            <person name="Ruiz-Duenas F.J."/>
            <person name="Barrasa J.M."/>
            <person name="Sanchez-Garcia M."/>
            <person name="Camarero S."/>
            <person name="Miyauchi S."/>
            <person name="Serrano A."/>
            <person name="Linde D."/>
            <person name="Babiker R."/>
            <person name="Drula E."/>
            <person name="Ayuso-Fernandez I."/>
            <person name="Pacheco R."/>
            <person name="Padilla G."/>
            <person name="Ferreira P."/>
            <person name="Barriuso J."/>
            <person name="Kellner H."/>
            <person name="Castanera R."/>
            <person name="Alfaro M."/>
            <person name="Ramirez L."/>
            <person name="Pisabarro A.G."/>
            <person name="Kuo A."/>
            <person name="Tritt A."/>
            <person name="Lipzen A."/>
            <person name="He G."/>
            <person name="Yan M."/>
            <person name="Ng V."/>
            <person name="Cullen D."/>
            <person name="Martin F."/>
            <person name="Rosso M.-N."/>
            <person name="Henrissat B."/>
            <person name="Hibbett D."/>
            <person name="Martinez A.T."/>
            <person name="Grigoriev I.V."/>
        </authorList>
    </citation>
    <scope>NUCLEOTIDE SEQUENCE</scope>
    <source>
        <strain evidence="4">AH 40177</strain>
    </source>
</reference>
<keyword evidence="2" id="KW-1133">Transmembrane helix</keyword>
<feature type="compositionally biased region" description="Polar residues" evidence="1">
    <location>
        <begin position="248"/>
        <end position="270"/>
    </location>
</feature>
<accession>A0A9P5TVK0</accession>
<proteinExistence type="predicted"/>
<feature type="signal peptide" evidence="3">
    <location>
        <begin position="1"/>
        <end position="21"/>
    </location>
</feature>
<feature type="region of interest" description="Disordered" evidence="1">
    <location>
        <begin position="133"/>
        <end position="184"/>
    </location>
</feature>
<evidence type="ECO:0000256" key="1">
    <source>
        <dbReference type="SAM" id="MobiDB-lite"/>
    </source>
</evidence>
<gene>
    <name evidence="4" type="ORF">BDP27DRAFT_869807</name>
</gene>
<comment type="caution">
    <text evidence="4">The sequence shown here is derived from an EMBL/GenBank/DDBJ whole genome shotgun (WGS) entry which is preliminary data.</text>
</comment>
<keyword evidence="5" id="KW-1185">Reference proteome</keyword>
<dbReference type="AlphaFoldDB" id="A0A9P5TVK0"/>
<name>A0A9P5TVK0_9AGAR</name>
<evidence type="ECO:0000256" key="2">
    <source>
        <dbReference type="SAM" id="Phobius"/>
    </source>
</evidence>
<dbReference type="Proteomes" id="UP000772434">
    <property type="component" value="Unassembled WGS sequence"/>
</dbReference>
<evidence type="ECO:0000313" key="5">
    <source>
        <dbReference type="Proteomes" id="UP000772434"/>
    </source>
</evidence>
<keyword evidence="2" id="KW-0812">Transmembrane</keyword>
<protein>
    <recommendedName>
        <fullName evidence="6">Mid2 domain-containing protein</fullName>
    </recommendedName>
</protein>
<evidence type="ECO:0000256" key="3">
    <source>
        <dbReference type="SAM" id="SignalP"/>
    </source>
</evidence>
<evidence type="ECO:0000313" key="4">
    <source>
        <dbReference type="EMBL" id="KAF9029871.1"/>
    </source>
</evidence>
<keyword evidence="2" id="KW-0472">Membrane</keyword>
<sequence length="325" mass="33601">MIHLIYRVLVAVALWTSYIHCQLTLYQANTDVFGLASATFQEVGVADGATTYIHVAGDATDTFTQIMVVSASGFSEDTGDALLGSIALGGCQFVAATSVSCDIGGGFVSLAIVGTPLAFEVAVQTMLVTSQSPGTSASSSILTPQSARTFPSPTPAQSVTASSTTGEPMPSLSTSIPSSAMGTLTPSSVVSTGSNGAPKKPKSLAAIIGGVVGGIILLLSTLICWFVPRKRAKQAYLKATRATKFGASKNNGNSTPSASANPPHSKQNQVISEGDQNHAAFKQQVAEELSGRVISVETSNSGTLFQWSTLSVRGRPTSWYGEKKN</sequence>
<organism evidence="4 5">
    <name type="scientific">Rhodocollybia butyracea</name>
    <dbReference type="NCBI Taxonomy" id="206335"/>
    <lineage>
        <taxon>Eukaryota</taxon>
        <taxon>Fungi</taxon>
        <taxon>Dikarya</taxon>
        <taxon>Basidiomycota</taxon>
        <taxon>Agaricomycotina</taxon>
        <taxon>Agaricomycetes</taxon>
        <taxon>Agaricomycetidae</taxon>
        <taxon>Agaricales</taxon>
        <taxon>Marasmiineae</taxon>
        <taxon>Omphalotaceae</taxon>
        <taxon>Rhodocollybia</taxon>
    </lineage>
</organism>
<feature type="compositionally biased region" description="Polar residues" evidence="1">
    <location>
        <begin position="141"/>
        <end position="184"/>
    </location>
</feature>
<evidence type="ECO:0008006" key="6">
    <source>
        <dbReference type="Google" id="ProtNLM"/>
    </source>
</evidence>